<name>A0AAE5H658_CLOBE</name>
<evidence type="ECO:0000313" key="3">
    <source>
        <dbReference type="EMBL" id="NRT90956.1"/>
    </source>
</evidence>
<dbReference type="InterPro" id="IPR018337">
    <property type="entry name" value="Cell_wall/Cho-bd_repeat"/>
</dbReference>
<dbReference type="Proteomes" id="UP001193748">
    <property type="component" value="Unassembled WGS sequence"/>
</dbReference>
<keyword evidence="1" id="KW-0677">Repeat</keyword>
<dbReference type="AlphaFoldDB" id="A0AAE5H658"/>
<evidence type="ECO:0000313" key="4">
    <source>
        <dbReference type="EMBL" id="NSB15816.1"/>
    </source>
</evidence>
<reference evidence="3" key="1">
    <citation type="submission" date="2020-05" db="EMBL/GenBank/DDBJ databases">
        <authorList>
            <person name="Brown S."/>
            <person name="Huntemann M."/>
            <person name="Clum A."/>
            <person name="Spunde A."/>
            <person name="Palaniappan K."/>
            <person name="Ritter S."/>
            <person name="Mikhailova N."/>
            <person name="Chen I.-M."/>
            <person name="Stamatis D."/>
            <person name="Reddy T."/>
            <person name="O'Malley R."/>
            <person name="Daum C."/>
            <person name="Shapiro N."/>
            <person name="Ivanova N."/>
            <person name="Kyrpides N."/>
            <person name="Woyke T."/>
        </authorList>
    </citation>
    <scope>NUCLEOTIDE SEQUENCE</scope>
    <source>
        <strain evidence="3">DJ080</strain>
    </source>
</reference>
<sequence length="253" mass="29182">MQILKKALIGVFCVISILIMYPISIVHAEWKQDSTGWWYTEGNSWATGWKYINNSWYYFGKDGYMAHDTIINNYYLNSDGVYSKGGEEVDAYWNALNDNSWLQENGIIFKNGKSYIEKAVVLDVNQDGILDMLIWNGTCSADYKVSVFTYSNSKEKIIKLKDIETFSGGYLGYSSSKKVFLVSGGHMDNYFTDGYTIEDDKCVNYYESTEHVDYLTDNNRNVISESHKYTLNGKEVSEKEYNDNWIQLGEIKK</sequence>
<organism evidence="4 5">
    <name type="scientific">Clostridium beijerinckii</name>
    <name type="common">Clostridium MP</name>
    <dbReference type="NCBI Taxonomy" id="1520"/>
    <lineage>
        <taxon>Bacteria</taxon>
        <taxon>Bacillati</taxon>
        <taxon>Bacillota</taxon>
        <taxon>Clostridia</taxon>
        <taxon>Eubacteriales</taxon>
        <taxon>Clostridiaceae</taxon>
        <taxon>Clostridium</taxon>
    </lineage>
</organism>
<dbReference type="Gene3D" id="2.10.270.20">
    <property type="match status" value="1"/>
</dbReference>
<dbReference type="PROSITE" id="PS51170">
    <property type="entry name" value="CW"/>
    <property type="match status" value="1"/>
</dbReference>
<dbReference type="EMBL" id="JABSWW010000001">
    <property type="protein sequence ID" value="NRT90956.1"/>
    <property type="molecule type" value="Genomic_DNA"/>
</dbReference>
<feature type="repeat" description="Cell wall-binding" evidence="2">
    <location>
        <begin position="46"/>
        <end position="65"/>
    </location>
</feature>
<evidence type="ECO:0000256" key="2">
    <source>
        <dbReference type="PROSITE-ProRule" id="PRU00591"/>
    </source>
</evidence>
<dbReference type="SUPFAM" id="SSF69360">
    <property type="entry name" value="Cell wall binding repeat"/>
    <property type="match status" value="1"/>
</dbReference>
<dbReference type="Proteomes" id="UP000822184">
    <property type="component" value="Unassembled WGS sequence"/>
</dbReference>
<evidence type="ECO:0008006" key="6">
    <source>
        <dbReference type="Google" id="ProtNLM"/>
    </source>
</evidence>
<reference evidence="3" key="3">
    <citation type="journal article" date="2022" name="Nat. Biotechnol.">
        <title>Carbon-negative production of acetone and isopropanol by gas fermentation at industrial pilot scale.</title>
        <authorList>
            <person name="Liew F.E."/>
            <person name="Nogle R."/>
            <person name="Abdalla T."/>
            <person name="Rasor B.J."/>
            <person name="Canter C."/>
            <person name="Jensen R.O."/>
            <person name="Wang L."/>
            <person name="Strutz J."/>
            <person name="Chirania P."/>
            <person name="De Tissera S."/>
            <person name="Mueller A.P."/>
            <person name="Ruan Z."/>
            <person name="Gao A."/>
            <person name="Tran L."/>
            <person name="Engle N.L."/>
            <person name="Bromley J.C."/>
            <person name="Daniell J."/>
            <person name="Conrado R."/>
            <person name="Tschaplinski T.J."/>
            <person name="Giannone R.J."/>
            <person name="Hettich R.L."/>
            <person name="Karim A.S."/>
            <person name="Simpson S.D."/>
            <person name="Brown S.D."/>
            <person name="Leang C."/>
            <person name="Jewett M.C."/>
            <person name="Kopke M."/>
        </authorList>
    </citation>
    <scope>NUCLEOTIDE SEQUENCE</scope>
    <source>
        <strain evidence="3">DJ080</strain>
    </source>
</reference>
<dbReference type="Pfam" id="PF19127">
    <property type="entry name" value="Choline_bind_3"/>
    <property type="match status" value="1"/>
</dbReference>
<gene>
    <name evidence="3" type="ORF">B0H41_004635</name>
    <name evidence="4" type="ORF">BCD95_004075</name>
</gene>
<reference evidence="4" key="2">
    <citation type="submission" date="2020-06" db="EMBL/GenBank/DDBJ databases">
        <title>Genomic insights into acetone-butanol-ethanol (ABE) fermentation by sequencing solventogenic clostridia strains.</title>
        <authorList>
            <person name="Brown S."/>
        </authorList>
    </citation>
    <scope>NUCLEOTIDE SEQUENCE</scope>
    <source>
        <strain evidence="4">DJ123</strain>
    </source>
</reference>
<accession>A0AAE5H658</accession>
<dbReference type="RefSeq" id="WP_077856970.1">
    <property type="nucleotide sequence ID" value="NZ_JABSWW010000001.1"/>
</dbReference>
<evidence type="ECO:0000256" key="1">
    <source>
        <dbReference type="ARBA" id="ARBA00022737"/>
    </source>
</evidence>
<comment type="caution">
    <text evidence="4">The sequence shown here is derived from an EMBL/GenBank/DDBJ whole genome shotgun (WGS) entry which is preliminary data.</text>
</comment>
<dbReference type="EMBL" id="JABTDW010000001">
    <property type="protein sequence ID" value="NSB15816.1"/>
    <property type="molecule type" value="Genomic_DNA"/>
</dbReference>
<protein>
    <recommendedName>
        <fullName evidence="6">Cell wall-binding protein</fullName>
    </recommendedName>
</protein>
<evidence type="ECO:0000313" key="5">
    <source>
        <dbReference type="Proteomes" id="UP000822184"/>
    </source>
</evidence>
<proteinExistence type="predicted"/>